<dbReference type="SUPFAM" id="SSF46565">
    <property type="entry name" value="Chaperone J-domain"/>
    <property type="match status" value="1"/>
</dbReference>
<keyword evidence="1" id="KW-0175">Coiled coil</keyword>
<protein>
    <recommendedName>
        <fullName evidence="2">J domain-containing protein</fullName>
    </recommendedName>
</protein>
<reference evidence="3 4" key="1">
    <citation type="journal article" date="2024" name="BMC Biol.">
        <title>Comparative genomics of Ascetosporea gives new insight into the evolutionary basis for animal parasitism in Rhizaria.</title>
        <authorList>
            <person name="Hiltunen Thoren M."/>
            <person name="Onut-Brannstrom I."/>
            <person name="Alfjorden A."/>
            <person name="Peckova H."/>
            <person name="Swords F."/>
            <person name="Hooper C."/>
            <person name="Holzer A.S."/>
            <person name="Bass D."/>
            <person name="Burki F."/>
        </authorList>
    </citation>
    <scope>NUCLEOTIDE SEQUENCE [LARGE SCALE GENOMIC DNA]</scope>
    <source>
        <strain evidence="3">20-A016</strain>
    </source>
</reference>
<comment type="caution">
    <text evidence="3">The sequence shown here is derived from an EMBL/GenBank/DDBJ whole genome shotgun (WGS) entry which is preliminary data.</text>
</comment>
<dbReference type="EMBL" id="JBDODL010000382">
    <property type="protein sequence ID" value="MES1919729.1"/>
    <property type="molecule type" value="Genomic_DNA"/>
</dbReference>
<proteinExistence type="predicted"/>
<dbReference type="PANTHER" id="PTHR43948:SF10">
    <property type="entry name" value="MRJ, ISOFORM E"/>
    <property type="match status" value="1"/>
</dbReference>
<feature type="coiled-coil region" evidence="1">
    <location>
        <begin position="159"/>
        <end position="208"/>
    </location>
</feature>
<dbReference type="PROSITE" id="PS50076">
    <property type="entry name" value="DNAJ_2"/>
    <property type="match status" value="1"/>
</dbReference>
<sequence length="214" mass="25806">MKDDHEKCTKNKKLDKILNSDSPFKTLGLPFPILNLRKKPVWTVLQNEIEVAFKKSSLIVHPDKNDNSENSQIAFSKVREAYENLSDFTKRAECIKKYIANNTHPKLGFIPEKLKNASKEEIDKFRHKSRRREKRLKEEHFELYGDTIKKQFFERRKKADRKRSEKQFLEEENNKKEKNYFHNFENRFDDKSDEIDKSTKILEKLKRKRKRRAC</sequence>
<dbReference type="Proteomes" id="UP001439008">
    <property type="component" value="Unassembled WGS sequence"/>
</dbReference>
<dbReference type="CDD" id="cd06257">
    <property type="entry name" value="DnaJ"/>
    <property type="match status" value="1"/>
</dbReference>
<feature type="domain" description="J" evidence="2">
    <location>
        <begin position="22"/>
        <end position="108"/>
    </location>
</feature>
<name>A0ABV2AJ87_9EUKA</name>
<accession>A0ABV2AJ87</accession>
<dbReference type="InterPro" id="IPR001623">
    <property type="entry name" value="DnaJ_domain"/>
</dbReference>
<gene>
    <name evidence="3" type="ORF">MHBO_001509</name>
</gene>
<evidence type="ECO:0000259" key="2">
    <source>
        <dbReference type="PROSITE" id="PS50076"/>
    </source>
</evidence>
<organism evidence="3 4">
    <name type="scientific">Bonamia ostreae</name>
    <dbReference type="NCBI Taxonomy" id="126728"/>
    <lineage>
        <taxon>Eukaryota</taxon>
        <taxon>Sar</taxon>
        <taxon>Rhizaria</taxon>
        <taxon>Endomyxa</taxon>
        <taxon>Ascetosporea</taxon>
        <taxon>Haplosporida</taxon>
        <taxon>Bonamia</taxon>
    </lineage>
</organism>
<evidence type="ECO:0000313" key="4">
    <source>
        <dbReference type="Proteomes" id="UP001439008"/>
    </source>
</evidence>
<dbReference type="SMART" id="SM00271">
    <property type="entry name" value="DnaJ"/>
    <property type="match status" value="1"/>
</dbReference>
<dbReference type="Pfam" id="PF00226">
    <property type="entry name" value="DnaJ"/>
    <property type="match status" value="1"/>
</dbReference>
<dbReference type="Gene3D" id="1.10.287.110">
    <property type="entry name" value="DnaJ domain"/>
    <property type="match status" value="1"/>
</dbReference>
<evidence type="ECO:0000256" key="1">
    <source>
        <dbReference type="SAM" id="Coils"/>
    </source>
</evidence>
<keyword evidence="4" id="KW-1185">Reference proteome</keyword>
<evidence type="ECO:0000313" key="3">
    <source>
        <dbReference type="EMBL" id="MES1919729.1"/>
    </source>
</evidence>
<dbReference type="PANTHER" id="PTHR43948">
    <property type="entry name" value="DNAJ HOMOLOG SUBFAMILY B"/>
    <property type="match status" value="1"/>
</dbReference>
<dbReference type="InterPro" id="IPR036869">
    <property type="entry name" value="J_dom_sf"/>
</dbReference>